<evidence type="ECO:0000313" key="2">
    <source>
        <dbReference type="EMBL" id="WEX83315.1"/>
    </source>
</evidence>
<name>A0ABY8CXD5_9HYPH</name>
<feature type="chain" id="PRO_5047116381" evidence="1">
    <location>
        <begin position="20"/>
        <end position="93"/>
    </location>
</feature>
<evidence type="ECO:0000256" key="1">
    <source>
        <dbReference type="SAM" id="SignalP"/>
    </source>
</evidence>
<evidence type="ECO:0000313" key="3">
    <source>
        <dbReference type="Proteomes" id="UP001235547"/>
    </source>
</evidence>
<protein>
    <submittedName>
        <fullName evidence="2">Uncharacterized protein</fullName>
    </submittedName>
</protein>
<keyword evidence="1" id="KW-0732">Signal</keyword>
<sequence length="93" mass="9724">MRILIASLAFSLISAPAFALCVGTETLSSCTDASGNSYTVTRMGNTTFMDGTNARTGSDWSQTSTTIGNSTFHNGIDKDGNSWNSACINGICN</sequence>
<dbReference type="Proteomes" id="UP001235547">
    <property type="component" value="Chromosome 1"/>
</dbReference>
<dbReference type="EMBL" id="CP120371">
    <property type="protein sequence ID" value="WEX83315.1"/>
    <property type="molecule type" value="Genomic_DNA"/>
</dbReference>
<feature type="signal peptide" evidence="1">
    <location>
        <begin position="1"/>
        <end position="19"/>
    </location>
</feature>
<proteinExistence type="predicted"/>
<accession>A0ABY8CXD5</accession>
<gene>
    <name evidence="2" type="ORF">PYH38_005686</name>
</gene>
<dbReference type="RefSeq" id="WP_280734128.1">
    <property type="nucleotide sequence ID" value="NZ_CP120368.1"/>
</dbReference>
<reference evidence="2 3" key="1">
    <citation type="submission" date="2023-03" db="EMBL/GenBank/DDBJ databases">
        <authorList>
            <person name="Kaur S."/>
            <person name="Espinosa-Saiz D."/>
            <person name="Velazquez E."/>
            <person name="Menendez E."/>
            <person name="diCenzo G.C."/>
        </authorList>
    </citation>
    <scope>NUCLEOTIDE SEQUENCE [LARGE SCALE GENOMIC DNA]</scope>
    <source>
        <strain evidence="2 3">LMG 27395</strain>
    </source>
</reference>
<organism evidence="2 3">
    <name type="scientific">Sinorhizobium numidicum</name>
    <dbReference type="NCBI Taxonomy" id="680248"/>
    <lineage>
        <taxon>Bacteria</taxon>
        <taxon>Pseudomonadati</taxon>
        <taxon>Pseudomonadota</taxon>
        <taxon>Alphaproteobacteria</taxon>
        <taxon>Hyphomicrobiales</taxon>
        <taxon>Rhizobiaceae</taxon>
        <taxon>Sinorhizobium/Ensifer group</taxon>
        <taxon>Sinorhizobium</taxon>
    </lineage>
</organism>
<keyword evidence="3" id="KW-1185">Reference proteome</keyword>